<dbReference type="EMBL" id="OV725081">
    <property type="protein sequence ID" value="CAH1403737.1"/>
    <property type="molecule type" value="Genomic_DNA"/>
</dbReference>
<dbReference type="GO" id="GO:0035556">
    <property type="term" value="P:intracellular signal transduction"/>
    <property type="evidence" value="ECO:0007669"/>
    <property type="project" value="InterPro"/>
</dbReference>
<evidence type="ECO:0000256" key="1">
    <source>
        <dbReference type="ARBA" id="ARBA00007796"/>
    </source>
</evidence>
<keyword evidence="8" id="KW-1185">Reference proteome</keyword>
<dbReference type="Pfam" id="PF05276">
    <property type="entry name" value="SH3BP5"/>
    <property type="match status" value="1"/>
</dbReference>
<comment type="similarity">
    <text evidence="1">Belongs to the SH3BP5 family.</text>
</comment>
<feature type="coiled-coil region" evidence="5">
    <location>
        <begin position="158"/>
        <end position="213"/>
    </location>
</feature>
<feature type="compositionally biased region" description="Basic and acidic residues" evidence="6">
    <location>
        <begin position="390"/>
        <end position="399"/>
    </location>
</feature>
<dbReference type="AlphaFoldDB" id="A0A9P0MV79"/>
<feature type="compositionally biased region" description="Polar residues" evidence="6">
    <location>
        <begin position="413"/>
        <end position="426"/>
    </location>
</feature>
<dbReference type="PANTHER" id="PTHR19423">
    <property type="entry name" value="SH3 DOMAIN-BINDING PROTEIN 5"/>
    <property type="match status" value="1"/>
</dbReference>
<feature type="compositionally biased region" description="Pro residues" evidence="6">
    <location>
        <begin position="334"/>
        <end position="345"/>
    </location>
</feature>
<evidence type="ECO:0000313" key="8">
    <source>
        <dbReference type="Proteomes" id="UP001152798"/>
    </source>
</evidence>
<evidence type="ECO:0000256" key="5">
    <source>
        <dbReference type="SAM" id="Coils"/>
    </source>
</evidence>
<dbReference type="GO" id="GO:0004860">
    <property type="term" value="F:protein kinase inhibitor activity"/>
    <property type="evidence" value="ECO:0007669"/>
    <property type="project" value="TreeGrafter"/>
</dbReference>
<evidence type="ECO:0000256" key="2">
    <source>
        <dbReference type="ARBA" id="ARBA00022658"/>
    </source>
</evidence>
<accession>A0A9P0MV79</accession>
<dbReference type="OrthoDB" id="446789at2759"/>
<feature type="region of interest" description="Disordered" evidence="6">
    <location>
        <begin position="386"/>
        <end position="426"/>
    </location>
</feature>
<proteinExistence type="inferred from homology"/>
<keyword evidence="3 5" id="KW-0175">Coiled coil</keyword>
<organism evidence="7 8">
    <name type="scientific">Nezara viridula</name>
    <name type="common">Southern green stink bug</name>
    <name type="synonym">Cimex viridulus</name>
    <dbReference type="NCBI Taxonomy" id="85310"/>
    <lineage>
        <taxon>Eukaryota</taxon>
        <taxon>Metazoa</taxon>
        <taxon>Ecdysozoa</taxon>
        <taxon>Arthropoda</taxon>
        <taxon>Hexapoda</taxon>
        <taxon>Insecta</taxon>
        <taxon>Pterygota</taxon>
        <taxon>Neoptera</taxon>
        <taxon>Paraneoptera</taxon>
        <taxon>Hemiptera</taxon>
        <taxon>Heteroptera</taxon>
        <taxon>Panheteroptera</taxon>
        <taxon>Pentatomomorpha</taxon>
        <taxon>Pentatomoidea</taxon>
        <taxon>Pentatomidae</taxon>
        <taxon>Pentatominae</taxon>
        <taxon>Nezara</taxon>
    </lineage>
</organism>
<dbReference type="GO" id="GO:0005085">
    <property type="term" value="F:guanyl-nucleotide exchange factor activity"/>
    <property type="evidence" value="ECO:0007669"/>
    <property type="project" value="UniProtKB-KW"/>
</dbReference>
<feature type="compositionally biased region" description="Polar residues" evidence="6">
    <location>
        <begin position="252"/>
        <end position="267"/>
    </location>
</feature>
<dbReference type="InterPro" id="IPR007940">
    <property type="entry name" value="SH3BP5"/>
</dbReference>
<sequence length="460" mass="51905">MNEPSDKVRRSDYDRFDEQVDPRVQVELERLNTATDDINKLEVDLNEARTEFRQKLWESTVHLEAISKKLGSCIEKARPYYEARIKAKEALLETQKAASKFERANSAHAAAKEMVYLAEEGLTAEGRTFDHAWQEMLNHATMRVNESELDRTLSEADHKRTSAAYHAAEMKVQKLQKELKRSISKSRSYFESKAQFNKLLEEQKLKVKVLEKKVSGAKLSYSQALRNLEEISDEIHKSRKCRYSGMDPLGISNLSPDGTTGSSSTNQDSESSMSPEDEDEYLQLPNSLGISASPVVPYLTEYRKLEETVTPERSPVPEDEWTEISLSPEGKAHPPQPPPPPPPLPAFRAAQLPRRQSLDVIISGGIATGERVKEILEKGIMKLNISSLSMERRGSEPRLTRKAPSPLEKSGYLSANDQDSDTDSLTSVEMLSDEQISSLMLDQEIQEAYNDIFSQQSKQK</sequence>
<reference evidence="7" key="1">
    <citation type="submission" date="2022-01" db="EMBL/GenBank/DDBJ databases">
        <authorList>
            <person name="King R."/>
        </authorList>
    </citation>
    <scope>NUCLEOTIDE SEQUENCE</scope>
</reference>
<evidence type="ECO:0000313" key="7">
    <source>
        <dbReference type="EMBL" id="CAH1403737.1"/>
    </source>
</evidence>
<protein>
    <recommendedName>
        <fullName evidence="4">SH3 domain-binding protein 5-like</fullName>
    </recommendedName>
</protein>
<feature type="region of interest" description="Disordered" evidence="6">
    <location>
        <begin position="326"/>
        <end position="347"/>
    </location>
</feature>
<evidence type="ECO:0000256" key="4">
    <source>
        <dbReference type="ARBA" id="ARBA00040366"/>
    </source>
</evidence>
<dbReference type="GO" id="GO:0005737">
    <property type="term" value="C:cytoplasm"/>
    <property type="evidence" value="ECO:0007669"/>
    <property type="project" value="TreeGrafter"/>
</dbReference>
<gene>
    <name evidence="7" type="ORF">NEZAVI_LOCUS12301</name>
</gene>
<feature type="region of interest" description="Disordered" evidence="6">
    <location>
        <begin position="243"/>
        <end position="280"/>
    </location>
</feature>
<dbReference type="PANTHER" id="PTHR19423:SF8">
    <property type="entry name" value="SH3 DOMAIN-BINDING PROTEIN 5-LIKE"/>
    <property type="match status" value="1"/>
</dbReference>
<keyword evidence="2" id="KW-0344">Guanine-nucleotide releasing factor</keyword>
<evidence type="ECO:0000256" key="3">
    <source>
        <dbReference type="ARBA" id="ARBA00023054"/>
    </source>
</evidence>
<name>A0A9P0MV79_NEZVI</name>
<dbReference type="Proteomes" id="UP001152798">
    <property type="component" value="Chromosome 5"/>
</dbReference>
<evidence type="ECO:0000256" key="6">
    <source>
        <dbReference type="SAM" id="MobiDB-lite"/>
    </source>
</evidence>